<evidence type="ECO:0000256" key="10">
    <source>
        <dbReference type="ARBA" id="ARBA00024867"/>
    </source>
</evidence>
<evidence type="ECO:0000256" key="3">
    <source>
        <dbReference type="ARBA" id="ARBA00022490"/>
    </source>
</evidence>
<evidence type="ECO:0000256" key="8">
    <source>
        <dbReference type="ARBA" id="ARBA00023159"/>
    </source>
</evidence>
<evidence type="ECO:0000256" key="1">
    <source>
        <dbReference type="ARBA" id="ARBA00004496"/>
    </source>
</evidence>
<dbReference type="FunFam" id="3.40.50.2300:FF:000001">
    <property type="entry name" value="DNA-binding response regulator PhoB"/>
    <property type="match status" value="1"/>
</dbReference>
<dbReference type="CDD" id="cd00383">
    <property type="entry name" value="trans_reg_C"/>
    <property type="match status" value="1"/>
</dbReference>
<comment type="function">
    <text evidence="10">May play the central regulatory role in sporulation. It may be an element of the effector pathway responsible for the activation of sporulation genes in response to nutritional stress. Spo0A may act in concert with spo0H (a sigma factor) to control the expression of some genes that are critical to the sporulation process.</text>
</comment>
<feature type="domain" description="OmpR/PhoB-type" evidence="14">
    <location>
        <begin position="127"/>
        <end position="223"/>
    </location>
</feature>
<name>A0A939H8K6_9CLOT</name>
<dbReference type="GO" id="GO:0005829">
    <property type="term" value="C:cytosol"/>
    <property type="evidence" value="ECO:0007669"/>
    <property type="project" value="TreeGrafter"/>
</dbReference>
<dbReference type="PANTHER" id="PTHR48111">
    <property type="entry name" value="REGULATOR OF RPOS"/>
    <property type="match status" value="1"/>
</dbReference>
<dbReference type="Gene3D" id="1.10.10.10">
    <property type="entry name" value="Winged helix-like DNA-binding domain superfamily/Winged helix DNA-binding domain"/>
    <property type="match status" value="1"/>
</dbReference>
<dbReference type="GO" id="GO:0000976">
    <property type="term" value="F:transcription cis-regulatory region binding"/>
    <property type="evidence" value="ECO:0007669"/>
    <property type="project" value="TreeGrafter"/>
</dbReference>
<dbReference type="InterPro" id="IPR039420">
    <property type="entry name" value="WalR-like"/>
</dbReference>
<keyword evidence="8" id="KW-0010">Activator</keyword>
<accession>A0A939H8K6</accession>
<gene>
    <name evidence="15" type="ORF">J3A84_14425</name>
</gene>
<dbReference type="PANTHER" id="PTHR48111:SF44">
    <property type="entry name" value="TRANSCRIPTIONAL REGULATORY PROTEIN RESD"/>
    <property type="match status" value="1"/>
</dbReference>
<dbReference type="GO" id="GO:0006355">
    <property type="term" value="P:regulation of DNA-templated transcription"/>
    <property type="evidence" value="ECO:0007669"/>
    <property type="project" value="InterPro"/>
</dbReference>
<reference evidence="15" key="1">
    <citation type="submission" date="2021-03" db="EMBL/GenBank/DDBJ databases">
        <title>Proteiniclasticum marinus sp. nov., isolated from tidal flat sediment.</title>
        <authorList>
            <person name="Namirimu T."/>
            <person name="Yang J.-A."/>
            <person name="Yang S.-H."/>
            <person name="Kim Y.-J."/>
            <person name="Kwon K.K."/>
        </authorList>
    </citation>
    <scope>NUCLEOTIDE SEQUENCE</scope>
    <source>
        <strain evidence="15">SCR006</strain>
    </source>
</reference>
<dbReference type="InterPro" id="IPR036388">
    <property type="entry name" value="WH-like_DNA-bd_sf"/>
</dbReference>
<evidence type="ECO:0000256" key="5">
    <source>
        <dbReference type="ARBA" id="ARBA00023012"/>
    </source>
</evidence>
<keyword evidence="5" id="KW-0902">Two-component regulatory system</keyword>
<dbReference type="AlphaFoldDB" id="A0A939H8K6"/>
<dbReference type="EMBL" id="JAFNJU010000015">
    <property type="protein sequence ID" value="MBO1266229.1"/>
    <property type="molecule type" value="Genomic_DNA"/>
</dbReference>
<dbReference type="InterPro" id="IPR001789">
    <property type="entry name" value="Sig_transdc_resp-reg_receiver"/>
</dbReference>
<dbReference type="PROSITE" id="PS51755">
    <property type="entry name" value="OMPR_PHOB"/>
    <property type="match status" value="1"/>
</dbReference>
<evidence type="ECO:0000256" key="4">
    <source>
        <dbReference type="ARBA" id="ARBA00022553"/>
    </source>
</evidence>
<keyword evidence="3" id="KW-0963">Cytoplasm</keyword>
<evidence type="ECO:0000256" key="2">
    <source>
        <dbReference type="ARBA" id="ARBA00018672"/>
    </source>
</evidence>
<proteinExistence type="predicted"/>
<keyword evidence="16" id="KW-1185">Reference proteome</keyword>
<feature type="domain" description="Response regulatory" evidence="13">
    <location>
        <begin position="4"/>
        <end position="117"/>
    </location>
</feature>
<keyword evidence="6" id="KW-0805">Transcription regulation</keyword>
<dbReference type="Gene3D" id="3.40.50.2300">
    <property type="match status" value="1"/>
</dbReference>
<dbReference type="PROSITE" id="PS50110">
    <property type="entry name" value="RESPONSE_REGULATORY"/>
    <property type="match status" value="1"/>
</dbReference>
<dbReference type="Pfam" id="PF00486">
    <property type="entry name" value="Trans_reg_C"/>
    <property type="match status" value="1"/>
</dbReference>
<dbReference type="Pfam" id="PF00072">
    <property type="entry name" value="Response_reg"/>
    <property type="match status" value="1"/>
</dbReference>
<evidence type="ECO:0000256" key="11">
    <source>
        <dbReference type="PROSITE-ProRule" id="PRU00169"/>
    </source>
</evidence>
<dbReference type="SMART" id="SM00862">
    <property type="entry name" value="Trans_reg_C"/>
    <property type="match status" value="1"/>
</dbReference>
<dbReference type="Proteomes" id="UP000664218">
    <property type="component" value="Unassembled WGS sequence"/>
</dbReference>
<evidence type="ECO:0000259" key="13">
    <source>
        <dbReference type="PROSITE" id="PS50110"/>
    </source>
</evidence>
<dbReference type="RefSeq" id="WP_207600756.1">
    <property type="nucleotide sequence ID" value="NZ_JAFNJU010000015.1"/>
</dbReference>
<evidence type="ECO:0000256" key="7">
    <source>
        <dbReference type="ARBA" id="ARBA00023125"/>
    </source>
</evidence>
<dbReference type="CDD" id="cd17574">
    <property type="entry name" value="REC_OmpR"/>
    <property type="match status" value="1"/>
</dbReference>
<sequence length="227" mass="26900">MEKKILIVEDEKRLRDLLRDYLLKEQYTVDLASNGEEGLEKSLEMDYDLILLDVMMPFMDGFDMLKELRKKKDTRVFIITAKAMDDDFVEAYSIGADDFIAKPFSPKILVLKINNLFSRLEYEKDDLKDHVYGRLRVNEKSQRVFVDEEELSLSKKEFELLLLFTSNEDIVLSRDTIIEKVWGYDYEGDLRTIDTSIKRLREKLGEVFTYIETVRGYGYRFKVKEHV</sequence>
<dbReference type="SUPFAM" id="SSF52172">
    <property type="entry name" value="CheY-like"/>
    <property type="match status" value="1"/>
</dbReference>
<keyword evidence="7 12" id="KW-0238">DNA-binding</keyword>
<keyword evidence="4 11" id="KW-0597">Phosphoprotein</keyword>
<dbReference type="InterPro" id="IPR001867">
    <property type="entry name" value="OmpR/PhoB-type_DNA-bd"/>
</dbReference>
<dbReference type="InterPro" id="IPR011006">
    <property type="entry name" value="CheY-like_superfamily"/>
</dbReference>
<evidence type="ECO:0000256" key="6">
    <source>
        <dbReference type="ARBA" id="ARBA00023015"/>
    </source>
</evidence>
<comment type="subcellular location">
    <subcellularLocation>
        <location evidence="1">Cytoplasm</location>
    </subcellularLocation>
</comment>
<dbReference type="GO" id="GO:0000156">
    <property type="term" value="F:phosphorelay response regulator activity"/>
    <property type="evidence" value="ECO:0007669"/>
    <property type="project" value="TreeGrafter"/>
</dbReference>
<organism evidence="15 16">
    <name type="scientific">Proteiniclasticum aestuarii</name>
    <dbReference type="NCBI Taxonomy" id="2817862"/>
    <lineage>
        <taxon>Bacteria</taxon>
        <taxon>Bacillati</taxon>
        <taxon>Bacillota</taxon>
        <taxon>Clostridia</taxon>
        <taxon>Eubacteriales</taxon>
        <taxon>Clostridiaceae</taxon>
        <taxon>Proteiniclasticum</taxon>
    </lineage>
</organism>
<dbReference type="SMART" id="SM00448">
    <property type="entry name" value="REC"/>
    <property type="match status" value="1"/>
</dbReference>
<protein>
    <recommendedName>
        <fullName evidence="2">Stage 0 sporulation protein A homolog</fullName>
    </recommendedName>
</protein>
<comment type="caution">
    <text evidence="15">The sequence shown here is derived from an EMBL/GenBank/DDBJ whole genome shotgun (WGS) entry which is preliminary data.</text>
</comment>
<evidence type="ECO:0000256" key="12">
    <source>
        <dbReference type="PROSITE-ProRule" id="PRU01091"/>
    </source>
</evidence>
<evidence type="ECO:0000313" key="16">
    <source>
        <dbReference type="Proteomes" id="UP000664218"/>
    </source>
</evidence>
<evidence type="ECO:0000259" key="14">
    <source>
        <dbReference type="PROSITE" id="PS51755"/>
    </source>
</evidence>
<evidence type="ECO:0000313" key="15">
    <source>
        <dbReference type="EMBL" id="MBO1266229.1"/>
    </source>
</evidence>
<keyword evidence="9" id="KW-0804">Transcription</keyword>
<dbReference type="FunFam" id="1.10.10.10:FF:000018">
    <property type="entry name" value="DNA-binding response regulator ResD"/>
    <property type="match status" value="1"/>
</dbReference>
<feature type="DNA-binding region" description="OmpR/PhoB-type" evidence="12">
    <location>
        <begin position="127"/>
        <end position="223"/>
    </location>
</feature>
<feature type="modified residue" description="4-aspartylphosphate" evidence="11">
    <location>
        <position position="53"/>
    </location>
</feature>
<evidence type="ECO:0000256" key="9">
    <source>
        <dbReference type="ARBA" id="ARBA00023163"/>
    </source>
</evidence>
<dbReference type="GO" id="GO:0032993">
    <property type="term" value="C:protein-DNA complex"/>
    <property type="evidence" value="ECO:0007669"/>
    <property type="project" value="TreeGrafter"/>
</dbReference>